<protein>
    <submittedName>
        <fullName evidence="1">Uncharacterized protein</fullName>
    </submittedName>
</protein>
<sequence>MGDMLSHVALEHVVDVSPTANAPHHQLTTITTTAPHLHPTSLSSLSLSLLFLPQLHPFCVSWSLSLVSLRSRGPPCPHLPLVPLVQNLSFPPLP</sequence>
<organism evidence="1 2">
    <name type="scientific">Aspergillus chevalieri</name>
    <name type="common">Eurotium chevalieri</name>
    <dbReference type="NCBI Taxonomy" id="182096"/>
    <lineage>
        <taxon>Eukaryota</taxon>
        <taxon>Fungi</taxon>
        <taxon>Dikarya</taxon>
        <taxon>Ascomycota</taxon>
        <taxon>Pezizomycotina</taxon>
        <taxon>Eurotiomycetes</taxon>
        <taxon>Eurotiomycetidae</taxon>
        <taxon>Eurotiales</taxon>
        <taxon>Aspergillaceae</taxon>
        <taxon>Aspergillus</taxon>
        <taxon>Aspergillus subgen. Aspergillus</taxon>
    </lineage>
</organism>
<dbReference type="Proteomes" id="UP000637239">
    <property type="component" value="Chromosome 3"/>
</dbReference>
<evidence type="ECO:0000313" key="2">
    <source>
        <dbReference type="Proteomes" id="UP000637239"/>
    </source>
</evidence>
<dbReference type="AlphaFoldDB" id="A0A7R7VNM3"/>
<name>A0A7R7VNM3_ASPCH</name>
<reference evidence="1" key="1">
    <citation type="submission" date="2021-01" db="EMBL/GenBank/DDBJ databases">
        <authorList>
            <consortium name="Aspergillus chevalieri M1 genome sequencing consortium"/>
            <person name="Kazuki M."/>
            <person name="Futagami T."/>
        </authorList>
    </citation>
    <scope>NUCLEOTIDE SEQUENCE</scope>
    <source>
        <strain evidence="1">M1</strain>
    </source>
</reference>
<dbReference type="EMBL" id="AP024418">
    <property type="protein sequence ID" value="BCR87248.1"/>
    <property type="molecule type" value="Genomic_DNA"/>
</dbReference>
<accession>A0A7R7VNM3</accession>
<dbReference type="KEGG" id="ache:ACHE_31235S"/>
<reference evidence="1" key="2">
    <citation type="submission" date="2021-02" db="EMBL/GenBank/DDBJ databases">
        <title>Aspergillus chevalieri M1 genome sequence.</title>
        <authorList>
            <person name="Kadooka C."/>
            <person name="Mori K."/>
            <person name="Futagami T."/>
        </authorList>
    </citation>
    <scope>NUCLEOTIDE SEQUENCE</scope>
    <source>
        <strain evidence="1">M1</strain>
    </source>
</reference>
<keyword evidence="2" id="KW-1185">Reference proteome</keyword>
<evidence type="ECO:0000313" key="1">
    <source>
        <dbReference type="EMBL" id="BCR87248.1"/>
    </source>
</evidence>
<dbReference type="RefSeq" id="XP_043135770.1">
    <property type="nucleotide sequence ID" value="XM_043277941.1"/>
</dbReference>
<gene>
    <name evidence="1" type="ORF">ACHE_31235S</name>
</gene>
<proteinExistence type="predicted"/>
<dbReference type="GeneID" id="66981607"/>